<feature type="region of interest" description="Disordered" evidence="1">
    <location>
        <begin position="1"/>
        <end position="22"/>
    </location>
</feature>
<organism evidence="3 4">
    <name type="scientific">Limnofasciculus baicalensis BBK-W-15</name>
    <dbReference type="NCBI Taxonomy" id="2699891"/>
    <lineage>
        <taxon>Bacteria</taxon>
        <taxon>Bacillati</taxon>
        <taxon>Cyanobacteriota</taxon>
        <taxon>Cyanophyceae</taxon>
        <taxon>Coleofasciculales</taxon>
        <taxon>Coleofasciculaceae</taxon>
        <taxon>Limnofasciculus</taxon>
        <taxon>Limnofasciculus baicalensis</taxon>
    </lineage>
</organism>
<dbReference type="AlphaFoldDB" id="A0AAE3H014"/>
<dbReference type="RefSeq" id="WP_254014486.1">
    <property type="nucleotide sequence ID" value="NZ_JAMZMM010000391.1"/>
</dbReference>
<name>A0AAE3H014_9CYAN</name>
<evidence type="ECO:0000313" key="4">
    <source>
        <dbReference type="Proteomes" id="UP001204953"/>
    </source>
</evidence>
<feature type="transmembrane region" description="Helical" evidence="2">
    <location>
        <begin position="27"/>
        <end position="49"/>
    </location>
</feature>
<reference evidence="3" key="1">
    <citation type="submission" date="2022-06" db="EMBL/GenBank/DDBJ databases">
        <title>New cyanobacteria of genus Symplocastrum in benthos of Lake Baikal.</title>
        <authorList>
            <person name="Sorokovikova E."/>
            <person name="Tikhonova I."/>
            <person name="Krasnopeev A."/>
            <person name="Evseev P."/>
            <person name="Gladkikh A."/>
            <person name="Belykh O."/>
        </authorList>
    </citation>
    <scope>NUCLEOTIDE SEQUENCE</scope>
    <source>
        <strain evidence="3">BBK-W-15</strain>
    </source>
</reference>
<evidence type="ECO:0000256" key="1">
    <source>
        <dbReference type="SAM" id="MobiDB-lite"/>
    </source>
</evidence>
<comment type="caution">
    <text evidence="3">The sequence shown here is derived from an EMBL/GenBank/DDBJ whole genome shotgun (WGS) entry which is preliminary data.</text>
</comment>
<dbReference type="Proteomes" id="UP001204953">
    <property type="component" value="Unassembled WGS sequence"/>
</dbReference>
<keyword evidence="2" id="KW-0812">Transmembrane</keyword>
<dbReference type="PANTHER" id="PTHR35733">
    <property type="entry name" value="OS02G0307800 PROTEIN"/>
    <property type="match status" value="1"/>
</dbReference>
<protein>
    <submittedName>
        <fullName evidence="3">DUF3082 domain-containing protein</fullName>
    </submittedName>
</protein>
<accession>A0AAE3H014</accession>
<gene>
    <name evidence="3" type="ORF">NJ959_25300</name>
</gene>
<keyword evidence="2" id="KW-1133">Transmembrane helix</keyword>
<dbReference type="InterPro" id="IPR021434">
    <property type="entry name" value="DUF3082"/>
</dbReference>
<sequence length="115" mass="12038">MTNSTPTPNSETKPANSQETSPTPLRCLTSALIAGSFATACYYLTASIAQNFASKPLPAANVTAMKIAIAVRTLVVGMSTLATFVFSFVAVGLVALAIQISIQQFKNRTTPPAEN</sequence>
<feature type="transmembrane region" description="Helical" evidence="2">
    <location>
        <begin position="69"/>
        <end position="98"/>
    </location>
</feature>
<evidence type="ECO:0000256" key="2">
    <source>
        <dbReference type="SAM" id="Phobius"/>
    </source>
</evidence>
<dbReference type="EMBL" id="JAMZMM010000391">
    <property type="protein sequence ID" value="MCP2731752.1"/>
    <property type="molecule type" value="Genomic_DNA"/>
</dbReference>
<dbReference type="PANTHER" id="PTHR35733:SF1">
    <property type="entry name" value="OS02G0307800 PROTEIN"/>
    <property type="match status" value="1"/>
</dbReference>
<dbReference type="Pfam" id="PF11282">
    <property type="entry name" value="DUF3082"/>
    <property type="match status" value="1"/>
</dbReference>
<proteinExistence type="predicted"/>
<keyword evidence="2" id="KW-0472">Membrane</keyword>
<evidence type="ECO:0000313" key="3">
    <source>
        <dbReference type="EMBL" id="MCP2731752.1"/>
    </source>
</evidence>
<keyword evidence="4" id="KW-1185">Reference proteome</keyword>